<dbReference type="InParanoid" id="A0A1B1AEM4"/>
<sequence length="133" mass="14627">MPATSERGESAELRGESRQGRASELIVQIECIRAARELVFRFDAWDGLPTGELDRPLALILGENGERILRMPKTRSGVHLVGRLALTQQTALDIRNASYVMIGAPNDMGEAFHGGRAPALKRVTDECWERAVG</sequence>
<evidence type="ECO:0000313" key="1">
    <source>
        <dbReference type="EMBL" id="ANP45019.1"/>
    </source>
</evidence>
<proteinExistence type="predicted"/>
<dbReference type="Proteomes" id="UP000092498">
    <property type="component" value="Chromosome"/>
</dbReference>
<dbReference type="AlphaFoldDB" id="A0A1B1AEM4"/>
<dbReference type="STRING" id="1759059.ATE48_03330"/>
<organism evidence="1 2">
    <name type="scientific">Candidatus Viadribacter manganicus</name>
    <dbReference type="NCBI Taxonomy" id="1759059"/>
    <lineage>
        <taxon>Bacteria</taxon>
        <taxon>Pseudomonadati</taxon>
        <taxon>Pseudomonadota</taxon>
        <taxon>Alphaproteobacteria</taxon>
        <taxon>Hyphomonadales</taxon>
        <taxon>Hyphomonadaceae</taxon>
        <taxon>Candidatus Viadribacter</taxon>
    </lineage>
</organism>
<name>A0A1B1AEM4_9PROT</name>
<protein>
    <submittedName>
        <fullName evidence="1">Uncharacterized protein</fullName>
    </submittedName>
</protein>
<evidence type="ECO:0000313" key="2">
    <source>
        <dbReference type="Proteomes" id="UP000092498"/>
    </source>
</evidence>
<dbReference type="EMBL" id="CP013244">
    <property type="protein sequence ID" value="ANP45019.1"/>
    <property type="molecule type" value="Genomic_DNA"/>
</dbReference>
<dbReference type="KEGG" id="cbot:ATE48_03330"/>
<dbReference type="RefSeq" id="WP_066767780.1">
    <property type="nucleotide sequence ID" value="NZ_CP013244.1"/>
</dbReference>
<dbReference type="OrthoDB" id="9778910at2"/>
<reference evidence="1 2" key="1">
    <citation type="submission" date="2015-11" db="EMBL/GenBank/DDBJ databases">
        <title>Whole-Genome Sequence of Candidatus Oderbacter manganicum from the National Park Lower Oder Valley, Germany.</title>
        <authorList>
            <person name="Braun B."/>
            <person name="Liere K."/>
            <person name="Szewzyk U."/>
        </authorList>
    </citation>
    <scope>NUCLEOTIDE SEQUENCE [LARGE SCALE GENOMIC DNA]</scope>
    <source>
        <strain evidence="1 2">OTSz_A_272</strain>
    </source>
</reference>
<gene>
    <name evidence="1" type="ORF">ATE48_03330</name>
</gene>
<accession>A0A1B1AEM4</accession>
<keyword evidence="2" id="KW-1185">Reference proteome</keyword>